<dbReference type="EMBL" id="PEBD01000004">
    <property type="protein sequence ID" value="PHV68758.1"/>
    <property type="molecule type" value="Genomic_DNA"/>
</dbReference>
<accession>A0A2G3PSC2</accession>
<organism evidence="1 2">
    <name type="scientific">Williamsia marianensis</name>
    <dbReference type="NCBI Taxonomy" id="85044"/>
    <lineage>
        <taxon>Bacteria</taxon>
        <taxon>Bacillati</taxon>
        <taxon>Actinomycetota</taxon>
        <taxon>Actinomycetes</taxon>
        <taxon>Mycobacteriales</taxon>
        <taxon>Nocardiaceae</taxon>
        <taxon>Williamsia</taxon>
    </lineage>
</organism>
<gene>
    <name evidence="1" type="ORF">CSW57_06235</name>
</gene>
<dbReference type="RefSeq" id="WP_099381851.1">
    <property type="nucleotide sequence ID" value="NZ_PEBD01000004.1"/>
</dbReference>
<protein>
    <recommendedName>
        <fullName evidence="3">Excreted virulence factor EspC (Type VII ESX diderm)</fullName>
    </recommendedName>
</protein>
<comment type="caution">
    <text evidence="1">The sequence shown here is derived from an EMBL/GenBank/DDBJ whole genome shotgun (WGS) entry which is preliminary data.</text>
</comment>
<evidence type="ECO:0000313" key="2">
    <source>
        <dbReference type="Proteomes" id="UP000225108"/>
    </source>
</evidence>
<name>A0A2G3PSC2_WILMA</name>
<reference evidence="1 2" key="1">
    <citation type="submission" date="2017-10" db="EMBL/GenBank/DDBJ databases">
        <title>The draft genome sequence of Williamsia sp. BULT 1.1 isolated from the semi-arid grassland soils from South Africa.</title>
        <authorList>
            <person name="Kabwe M.H."/>
            <person name="Govender N."/>
            <person name="Mutseka Lunga P."/>
            <person name="Vikram S."/>
            <person name="Makhalanyane T.P."/>
        </authorList>
    </citation>
    <scope>NUCLEOTIDE SEQUENCE [LARGE SCALE GENOMIC DNA]</scope>
    <source>
        <strain evidence="1 2">BULT 1.1</strain>
    </source>
</reference>
<evidence type="ECO:0008006" key="3">
    <source>
        <dbReference type="Google" id="ProtNLM"/>
    </source>
</evidence>
<dbReference type="AlphaFoldDB" id="A0A2G3PSC2"/>
<proteinExistence type="predicted"/>
<evidence type="ECO:0000313" key="1">
    <source>
        <dbReference type="EMBL" id="PHV68758.1"/>
    </source>
</evidence>
<sequence>MSEQTWMDTSAVQGVGEVFRSGARAVEVAAGAVADCSFGSHAGTRYATHGEHYAAGLLAVVSSVDRFVESSRSIAGGIFDAAATLTGEDVVNAATFGAATNGDGGLHG</sequence>
<dbReference type="Proteomes" id="UP000225108">
    <property type="component" value="Unassembled WGS sequence"/>
</dbReference>